<proteinExistence type="predicted"/>
<sequence>MVSTSEGVVYYCTVFLTAIVFLTEASAIATNYEKSTTHNNKTNETPEISPQRTKLAPTRSRGGLSKNQNHDRVSPLTLNKLKANTRLESVPQNKSERGELLLLSNSGGENDVKDKGGGAATGGNADDDDQKTLSQQVADGKYGLIQHEIFTSKPSRPGVLSYDVNPEVPKDNINNLGGLEPDDIWLAENHLLVLAGSGLSSMQNQWRPIDNYEAPKRQVQIPPNPKVPPPFPVQLSENGPIEYIKSDHRVPLPPISFFNPLLAQYNASQGQPAYGKLPFAPLSGLPSYPQLKPSLPINPNRPVPSPIYVKPPPGAEFIPPYLTNVNMSEAVDEEDPSLYYPPPYDFYYAKDNTTKVPPGPLVPGIVLPPPPDFFTFWLNTSAASKDVSKLTVIKDKPHKQQTNIYKSGKQLHYQAVLPEVAKPELHRPEQAPKYISFNEIINDVTYPDNHDDKITYADVKVNKVSTEEVNEDWIPIPAPKPFYITGEKKPSKNTVLVVMEPPANTFGYDYEKPPTQLKIAPPKKPVVKYLQYVDKPEPYISTTPVSSQIASTKSSLQDGTYTTTPLSSYQSPKTIKATYYFYEEPQFNEVGKDNPPSSTALPTLSTPDYNDYVPSKPISSTYHSTNLNRPHDPNSLLPGAVSQKKRRPYTPMIPIYYLAELENLVDLVKPMNLPSTYPTTSTTPHSKYYTTTEKPIYSVHKPSYEHHTSKPIVEYNYIASGYTPSPNQIPHSTPSPINYENIGPPSYQMDYNAQYQPPQYNPHVYNPLPHYSTPPIQTTAHPILLLNHYQPPNAAPPSYMTFDRPWLPTFHLYNQYPYTTQNPYYAFFTKEEEDLIDENTKKYFTIFGQKIKHNAIDATTPLSLKTSVPPTTTGPWRSTKYGFSSIGDGTSSSTSSSATSSTPSSPVSSISDHHASSIPGRLISSTPYPSQSSPSAYYSSTTPYSAEYTSPKTQRRPAPSSTPKYVQVSGAAGSHGAASSTTSSTNKPPLSLEGDTFVNYVTPLPQPDPDAEYITPSKLSQHIRPIVVEDLPADLNERLKNIMRLQSNNVASGQTGSKTRYVLVDNNNEYQNNYLTDHDYAASSPNSRKYGRRPAYAESSLRYSQPHAQSSSTPVSLESDIRVNYRSKLNRDPDAEYVATSSEYGGSSPQQNVGFVDEKRGGSGRRGVGVRGVSKEKSAPRTSKPVSLKNDILVNYKQAERLTTDADAEYIGTGAAPQAAAVKIRGPAGNGGNIGGGGNNIVSYTYPGVDHGHFYFLTPQEAHLTQIEDERYDFQSNVEKPSSYFKRRPRDFDEKKEKTEKTTQTNEKSR</sequence>
<name>A0AAN9Y956_9HEMI</name>
<feature type="compositionally biased region" description="Polar residues" evidence="1">
    <location>
        <begin position="36"/>
        <end position="52"/>
    </location>
</feature>
<feature type="compositionally biased region" description="Polar residues" evidence="1">
    <location>
        <begin position="595"/>
        <end position="608"/>
    </location>
</feature>
<feature type="compositionally biased region" description="Polar residues" evidence="1">
    <location>
        <begin position="862"/>
        <end position="876"/>
    </location>
</feature>
<comment type="caution">
    <text evidence="2">The sequence shown here is derived from an EMBL/GenBank/DDBJ whole genome shotgun (WGS) entry which is preliminary data.</text>
</comment>
<organism evidence="2 3">
    <name type="scientific">Parthenolecanium corni</name>
    <dbReference type="NCBI Taxonomy" id="536013"/>
    <lineage>
        <taxon>Eukaryota</taxon>
        <taxon>Metazoa</taxon>
        <taxon>Ecdysozoa</taxon>
        <taxon>Arthropoda</taxon>
        <taxon>Hexapoda</taxon>
        <taxon>Insecta</taxon>
        <taxon>Pterygota</taxon>
        <taxon>Neoptera</taxon>
        <taxon>Paraneoptera</taxon>
        <taxon>Hemiptera</taxon>
        <taxon>Sternorrhyncha</taxon>
        <taxon>Coccoidea</taxon>
        <taxon>Coccidae</taxon>
        <taxon>Parthenolecanium</taxon>
    </lineage>
</organism>
<feature type="compositionally biased region" description="Low complexity" evidence="1">
    <location>
        <begin position="969"/>
        <end position="985"/>
    </location>
</feature>
<evidence type="ECO:0000313" key="3">
    <source>
        <dbReference type="Proteomes" id="UP001367676"/>
    </source>
</evidence>
<feature type="compositionally biased region" description="Polar residues" evidence="1">
    <location>
        <begin position="1101"/>
        <end position="1116"/>
    </location>
</feature>
<feature type="region of interest" description="Disordered" evidence="1">
    <location>
        <begin position="36"/>
        <end position="131"/>
    </location>
</feature>
<dbReference type="EMBL" id="JBBCAQ010000003">
    <property type="protein sequence ID" value="KAK7604803.1"/>
    <property type="molecule type" value="Genomic_DNA"/>
</dbReference>
<keyword evidence="3" id="KW-1185">Reference proteome</keyword>
<accession>A0AAN9Y956</accession>
<evidence type="ECO:0000313" key="2">
    <source>
        <dbReference type="EMBL" id="KAK7604803.1"/>
    </source>
</evidence>
<feature type="region of interest" description="Disordered" evidence="1">
    <location>
        <begin position="1139"/>
        <end position="1185"/>
    </location>
</feature>
<feature type="compositionally biased region" description="Polar residues" evidence="1">
    <location>
        <begin position="1139"/>
        <end position="1153"/>
    </location>
</feature>
<reference evidence="2 3" key="1">
    <citation type="submission" date="2024-03" db="EMBL/GenBank/DDBJ databases">
        <title>Adaptation during the transition from Ophiocordyceps entomopathogen to insect associate is accompanied by gene loss and intensified selection.</title>
        <authorList>
            <person name="Ward C.M."/>
            <person name="Onetto C.A."/>
            <person name="Borneman A.R."/>
        </authorList>
    </citation>
    <scope>NUCLEOTIDE SEQUENCE [LARGE SCALE GENOMIC DNA]</scope>
    <source>
        <strain evidence="2">AWRI1</strain>
        <tissue evidence="2">Single Adult Female</tissue>
    </source>
</reference>
<feature type="region of interest" description="Disordered" evidence="1">
    <location>
        <begin position="588"/>
        <end position="608"/>
    </location>
</feature>
<feature type="region of interest" description="Disordered" evidence="1">
    <location>
        <begin position="887"/>
        <end position="991"/>
    </location>
</feature>
<feature type="region of interest" description="Disordered" evidence="1">
    <location>
        <begin position="1076"/>
        <end position="1119"/>
    </location>
</feature>
<feature type="compositionally biased region" description="Low complexity" evidence="1">
    <location>
        <begin position="887"/>
        <end position="910"/>
    </location>
</feature>
<feature type="compositionally biased region" description="Low complexity" evidence="1">
    <location>
        <begin position="100"/>
        <end position="109"/>
    </location>
</feature>
<evidence type="ECO:0000256" key="1">
    <source>
        <dbReference type="SAM" id="MobiDB-lite"/>
    </source>
</evidence>
<feature type="region of interest" description="Disordered" evidence="1">
    <location>
        <begin position="620"/>
        <end position="643"/>
    </location>
</feature>
<gene>
    <name evidence="2" type="ORF">V9T40_005989</name>
</gene>
<dbReference type="Proteomes" id="UP001367676">
    <property type="component" value="Unassembled WGS sequence"/>
</dbReference>
<feature type="compositionally biased region" description="Low complexity" evidence="1">
    <location>
        <begin position="924"/>
        <end position="951"/>
    </location>
</feature>
<feature type="region of interest" description="Disordered" evidence="1">
    <location>
        <begin position="862"/>
        <end position="881"/>
    </location>
</feature>
<feature type="region of interest" description="Disordered" evidence="1">
    <location>
        <begin position="1275"/>
        <end position="1310"/>
    </location>
</feature>
<feature type="compositionally biased region" description="Basic and acidic residues" evidence="1">
    <location>
        <begin position="1290"/>
        <end position="1310"/>
    </location>
</feature>
<protein>
    <submittedName>
        <fullName evidence="2">Uncharacterized protein</fullName>
    </submittedName>
</protein>